<sequence length="501" mass="55577">MSAPSVHHPSLNATFTGISREQQGTQIYQYLGIKYANVTSRFERAEPVEGFEGAVVDATRYGPRCPQVDIDVRHLLRIPKSYGIPVEQEDEFECLNLEITCPPASVSTEPLSVLVWIHGGSQVVTFCSAASKICDPTKIVADSIKACKPMIFVSINYRLNIFSFGDGVEKNLALKDQRLGIDWVRKNIASFGGNPNEITLAGESAGAVYTHAHLITGPPVKRAVLASGSLYLSSPLPIERGNGLIQTLEAKVKRLGQSSLRSSSVETLIQVLRDSNINTMWIQEEPELLDWETRPEQVEELLIGDTEYESVIWRNGVEQLDGETIANAFEADKRWGKKLCNMYQVAGDRPTAAKLGALDLVNDARYALPVEVISEKLEANNKRVYKYVVDQPNPWQASSRSHHAVDLLFLFDGVDLSFNPAAHAVSKEMRQRWISFVSGEAPWSGNSRFAFGPVGECKEIDERQFAARRRIEHMKVLRDAGAGVYMPIIFSLTAGRISLLN</sequence>
<protein>
    <recommendedName>
        <fullName evidence="3">Carboxylic ester hydrolase</fullName>
        <ecNumber evidence="3">3.1.1.-</ecNumber>
    </recommendedName>
</protein>
<dbReference type="OrthoDB" id="3200163at2759"/>
<keyword evidence="6" id="KW-1185">Reference proteome</keyword>
<dbReference type="InterPro" id="IPR019826">
    <property type="entry name" value="Carboxylesterase_B_AS"/>
</dbReference>
<proteinExistence type="inferred from homology"/>
<evidence type="ECO:0000256" key="2">
    <source>
        <dbReference type="ARBA" id="ARBA00022801"/>
    </source>
</evidence>
<dbReference type="GO" id="GO:0017000">
    <property type="term" value="P:antibiotic biosynthetic process"/>
    <property type="evidence" value="ECO:0007669"/>
    <property type="project" value="UniProtKB-ARBA"/>
</dbReference>
<dbReference type="PANTHER" id="PTHR43142:SF5">
    <property type="entry name" value="CARBOXYLIC ESTER HYDROLASE"/>
    <property type="match status" value="1"/>
</dbReference>
<organism evidence="5 6">
    <name type="scientific">Penicillium steckii</name>
    <dbReference type="NCBI Taxonomy" id="303698"/>
    <lineage>
        <taxon>Eukaryota</taxon>
        <taxon>Fungi</taxon>
        <taxon>Dikarya</taxon>
        <taxon>Ascomycota</taxon>
        <taxon>Pezizomycotina</taxon>
        <taxon>Eurotiomycetes</taxon>
        <taxon>Eurotiomycetidae</taxon>
        <taxon>Eurotiales</taxon>
        <taxon>Aspergillaceae</taxon>
        <taxon>Penicillium</taxon>
    </lineage>
</organism>
<dbReference type="STRING" id="303698.A0A1V6TMP4"/>
<dbReference type="InterPro" id="IPR002018">
    <property type="entry name" value="CarbesteraseB"/>
</dbReference>
<keyword evidence="2 3" id="KW-0378">Hydrolase</keyword>
<dbReference type="InterPro" id="IPR029058">
    <property type="entry name" value="AB_hydrolase_fold"/>
</dbReference>
<gene>
    <name evidence="5" type="ORF">PENSTE_c004G03034</name>
</gene>
<evidence type="ECO:0000313" key="6">
    <source>
        <dbReference type="Proteomes" id="UP000191285"/>
    </source>
</evidence>
<evidence type="ECO:0000313" key="5">
    <source>
        <dbReference type="EMBL" id="OQE27638.1"/>
    </source>
</evidence>
<dbReference type="PROSITE" id="PS00122">
    <property type="entry name" value="CARBOXYLESTERASE_B_1"/>
    <property type="match status" value="1"/>
</dbReference>
<dbReference type="Pfam" id="PF00135">
    <property type="entry name" value="COesterase"/>
    <property type="match status" value="1"/>
</dbReference>
<feature type="domain" description="Carboxylesterase type B" evidence="4">
    <location>
        <begin position="13"/>
        <end position="444"/>
    </location>
</feature>
<dbReference type="SUPFAM" id="SSF53474">
    <property type="entry name" value="alpha/beta-Hydrolases"/>
    <property type="match status" value="1"/>
</dbReference>
<accession>A0A1V6TMP4</accession>
<reference evidence="6" key="1">
    <citation type="journal article" date="2017" name="Nat. Microbiol.">
        <title>Global analysis of biosynthetic gene clusters reveals vast potential of secondary metabolite production in Penicillium species.</title>
        <authorList>
            <person name="Nielsen J.C."/>
            <person name="Grijseels S."/>
            <person name="Prigent S."/>
            <person name="Ji B."/>
            <person name="Dainat J."/>
            <person name="Nielsen K.F."/>
            <person name="Frisvad J.C."/>
            <person name="Workman M."/>
            <person name="Nielsen J."/>
        </authorList>
    </citation>
    <scope>NUCLEOTIDE SEQUENCE [LARGE SCALE GENOMIC DNA]</scope>
    <source>
        <strain evidence="6">IBT 24891</strain>
    </source>
</reference>
<dbReference type="AlphaFoldDB" id="A0A1V6TMP4"/>
<dbReference type="PANTHER" id="PTHR43142">
    <property type="entry name" value="CARBOXYLIC ESTER HYDROLASE"/>
    <property type="match status" value="1"/>
</dbReference>
<comment type="similarity">
    <text evidence="1 3">Belongs to the type-B carboxylesterase/lipase family.</text>
</comment>
<comment type="caution">
    <text evidence="5">The sequence shown here is derived from an EMBL/GenBank/DDBJ whole genome shotgun (WGS) entry which is preliminary data.</text>
</comment>
<dbReference type="GO" id="GO:0016787">
    <property type="term" value="F:hydrolase activity"/>
    <property type="evidence" value="ECO:0007669"/>
    <property type="project" value="UniProtKB-KW"/>
</dbReference>
<dbReference type="EMBL" id="MLKD01000004">
    <property type="protein sequence ID" value="OQE27638.1"/>
    <property type="molecule type" value="Genomic_DNA"/>
</dbReference>
<evidence type="ECO:0000259" key="4">
    <source>
        <dbReference type="Pfam" id="PF00135"/>
    </source>
</evidence>
<evidence type="ECO:0000256" key="3">
    <source>
        <dbReference type="RuleBase" id="RU361235"/>
    </source>
</evidence>
<dbReference type="Gene3D" id="3.40.50.1820">
    <property type="entry name" value="alpha/beta hydrolase"/>
    <property type="match status" value="1"/>
</dbReference>
<dbReference type="Proteomes" id="UP000191285">
    <property type="component" value="Unassembled WGS sequence"/>
</dbReference>
<name>A0A1V6TMP4_9EURO</name>
<evidence type="ECO:0000256" key="1">
    <source>
        <dbReference type="ARBA" id="ARBA00005964"/>
    </source>
</evidence>
<dbReference type="EC" id="3.1.1.-" evidence="3"/>
<dbReference type="GO" id="GO:0072330">
    <property type="term" value="P:monocarboxylic acid biosynthetic process"/>
    <property type="evidence" value="ECO:0007669"/>
    <property type="project" value="UniProtKB-ARBA"/>
</dbReference>